<name>A0A381Q5S1_9ZZZZ</name>
<evidence type="ECO:0000256" key="7">
    <source>
        <dbReference type="SAM" id="MobiDB-lite"/>
    </source>
</evidence>
<evidence type="ECO:0000256" key="2">
    <source>
        <dbReference type="ARBA" id="ARBA00022730"/>
    </source>
</evidence>
<dbReference type="GO" id="GO:0003735">
    <property type="term" value="F:structural constituent of ribosome"/>
    <property type="evidence" value="ECO:0007669"/>
    <property type="project" value="InterPro"/>
</dbReference>
<keyword evidence="3" id="KW-0694">RNA-binding</keyword>
<organism evidence="8">
    <name type="scientific">marine metagenome</name>
    <dbReference type="NCBI Taxonomy" id="408172"/>
    <lineage>
        <taxon>unclassified sequences</taxon>
        <taxon>metagenomes</taxon>
        <taxon>ecological metagenomes</taxon>
    </lineage>
</organism>
<evidence type="ECO:0000256" key="3">
    <source>
        <dbReference type="ARBA" id="ARBA00022884"/>
    </source>
</evidence>
<feature type="compositionally biased region" description="Basic residues" evidence="7">
    <location>
        <begin position="53"/>
        <end position="71"/>
    </location>
</feature>
<dbReference type="GO" id="GO:1990904">
    <property type="term" value="C:ribonucleoprotein complex"/>
    <property type="evidence" value="ECO:0007669"/>
    <property type="project" value="UniProtKB-KW"/>
</dbReference>
<evidence type="ECO:0000256" key="4">
    <source>
        <dbReference type="ARBA" id="ARBA00022980"/>
    </source>
</evidence>
<dbReference type="NCBIfam" id="TIGR03953">
    <property type="entry name" value="rplD_bact"/>
    <property type="match status" value="1"/>
</dbReference>
<dbReference type="Pfam" id="PF00573">
    <property type="entry name" value="Ribosomal_L4"/>
    <property type="match status" value="1"/>
</dbReference>
<protein>
    <recommendedName>
        <fullName evidence="6">Large ribosomal subunit protein uL4c</fullName>
    </recommendedName>
</protein>
<evidence type="ECO:0000256" key="5">
    <source>
        <dbReference type="ARBA" id="ARBA00023274"/>
    </source>
</evidence>
<dbReference type="HAMAP" id="MF_01328_B">
    <property type="entry name" value="Ribosomal_uL4_B"/>
    <property type="match status" value="1"/>
</dbReference>
<accession>A0A381Q5S1</accession>
<dbReference type="InterPro" id="IPR023574">
    <property type="entry name" value="Ribosomal_uL4_dom_sf"/>
</dbReference>
<feature type="region of interest" description="Disordered" evidence="7">
    <location>
        <begin position="43"/>
        <end position="71"/>
    </location>
</feature>
<dbReference type="GO" id="GO:0019843">
    <property type="term" value="F:rRNA binding"/>
    <property type="evidence" value="ECO:0007669"/>
    <property type="project" value="UniProtKB-KW"/>
</dbReference>
<dbReference type="GO" id="GO:0006412">
    <property type="term" value="P:translation"/>
    <property type="evidence" value="ECO:0007669"/>
    <property type="project" value="InterPro"/>
</dbReference>
<evidence type="ECO:0000256" key="6">
    <source>
        <dbReference type="ARBA" id="ARBA00035208"/>
    </source>
</evidence>
<dbReference type="Gene3D" id="3.40.1370.10">
    <property type="match status" value="1"/>
</dbReference>
<dbReference type="AlphaFoldDB" id="A0A381Q5S1"/>
<keyword evidence="4" id="KW-0689">Ribosomal protein</keyword>
<dbReference type="InterPro" id="IPR002136">
    <property type="entry name" value="Ribosomal_uL4"/>
</dbReference>
<dbReference type="PANTHER" id="PTHR10746">
    <property type="entry name" value="50S RIBOSOMAL PROTEIN L4"/>
    <property type="match status" value="1"/>
</dbReference>
<sequence>MMTLDVVNDQNEKVGSLDLDSTVFGGVVNTGLIWESVVHQNASERSGTAATKTRGKVRGSGRKPWRQKGTGRARVGSVRNPLWRSGGTVFGPTPRDYGYALPHKMQLGALQAALKQQIATNSLIVVDRLAIEEAKTKVAAEWLKRLNAIESTLLVDVEFEASLVLAVRNLPGVDVRRVIELTARDVLGARQVIATRSAIERLQEVLGR</sequence>
<evidence type="ECO:0000313" key="8">
    <source>
        <dbReference type="EMBL" id="SUZ74706.1"/>
    </source>
</evidence>
<keyword evidence="2" id="KW-0699">rRNA-binding</keyword>
<dbReference type="SUPFAM" id="SSF52166">
    <property type="entry name" value="Ribosomal protein L4"/>
    <property type="match status" value="1"/>
</dbReference>
<dbReference type="PANTHER" id="PTHR10746:SF17">
    <property type="entry name" value="LARGE RIBOSOMAL SUBUNIT PROTEIN UL4C"/>
    <property type="match status" value="1"/>
</dbReference>
<proteinExistence type="inferred from homology"/>
<dbReference type="GO" id="GO:0005840">
    <property type="term" value="C:ribosome"/>
    <property type="evidence" value="ECO:0007669"/>
    <property type="project" value="UniProtKB-KW"/>
</dbReference>
<dbReference type="EMBL" id="UINC01001219">
    <property type="protein sequence ID" value="SUZ74706.1"/>
    <property type="molecule type" value="Genomic_DNA"/>
</dbReference>
<reference evidence="8" key="1">
    <citation type="submission" date="2018-05" db="EMBL/GenBank/DDBJ databases">
        <authorList>
            <person name="Lanie J.A."/>
            <person name="Ng W.-L."/>
            <person name="Kazmierczak K.M."/>
            <person name="Andrzejewski T.M."/>
            <person name="Davidsen T.M."/>
            <person name="Wayne K.J."/>
            <person name="Tettelin H."/>
            <person name="Glass J.I."/>
            <person name="Rusch D."/>
            <person name="Podicherti R."/>
            <person name="Tsui H.-C.T."/>
            <person name="Winkler M.E."/>
        </authorList>
    </citation>
    <scope>NUCLEOTIDE SEQUENCE</scope>
</reference>
<comment type="similarity">
    <text evidence="1">Belongs to the universal ribosomal protein uL4 family.</text>
</comment>
<gene>
    <name evidence="8" type="ORF">METZ01_LOCUS27560</name>
</gene>
<keyword evidence="5" id="KW-0687">Ribonucleoprotein</keyword>
<evidence type="ECO:0000256" key="1">
    <source>
        <dbReference type="ARBA" id="ARBA00010528"/>
    </source>
</evidence>
<dbReference type="InterPro" id="IPR013005">
    <property type="entry name" value="Ribosomal_uL4-like"/>
</dbReference>